<evidence type="ECO:0000313" key="2">
    <source>
        <dbReference type="EMBL" id="RXW30922.1"/>
    </source>
</evidence>
<dbReference type="AlphaFoldDB" id="A0A2T4Y3A4"/>
<evidence type="ECO:0000313" key="1">
    <source>
        <dbReference type="EMBL" id="PTM36650.1"/>
    </source>
</evidence>
<accession>A0A2T4Y3A4</accession>
<dbReference type="OrthoDB" id="8686772at2"/>
<organism evidence="1 3">
    <name type="scientific">Enterobacter cloacae</name>
    <dbReference type="NCBI Taxonomy" id="550"/>
    <lineage>
        <taxon>Bacteria</taxon>
        <taxon>Pseudomonadati</taxon>
        <taxon>Pseudomonadota</taxon>
        <taxon>Gammaproteobacteria</taxon>
        <taxon>Enterobacterales</taxon>
        <taxon>Enterobacteriaceae</taxon>
        <taxon>Enterobacter</taxon>
        <taxon>Enterobacter cloacae complex</taxon>
    </lineage>
</organism>
<dbReference type="EMBL" id="QJSL01000001">
    <property type="protein sequence ID" value="RXW30922.1"/>
    <property type="molecule type" value="Genomic_DNA"/>
</dbReference>
<evidence type="ECO:0008006" key="5">
    <source>
        <dbReference type="Google" id="ProtNLM"/>
    </source>
</evidence>
<dbReference type="Proteomes" id="UP000290875">
    <property type="component" value="Unassembled WGS sequence"/>
</dbReference>
<dbReference type="EMBL" id="PZPP01000008">
    <property type="protein sequence ID" value="PTM36650.1"/>
    <property type="molecule type" value="Genomic_DNA"/>
</dbReference>
<proteinExistence type="predicted"/>
<evidence type="ECO:0000313" key="3">
    <source>
        <dbReference type="Proteomes" id="UP000241614"/>
    </source>
</evidence>
<name>A0A2T4Y3A4_ENTCL</name>
<protein>
    <recommendedName>
        <fullName evidence="5">Type IV secretion protein Rhs</fullName>
    </recommendedName>
</protein>
<sequence>MASLQEGGARPLTIGEIALARSVFGDAIKYSEVKVHNKSYLPFNMQSTDVAMTPNGELYFREPHYRDDFSIEVPRYKHWFIHEMVHVLQHQVGMNVRTRGAFSWAASYNYSLPPDKKLSDFGMEQQASIISDFYYLINYGLGDFRNIAGFEGIIGPDLKDKYLQVLSLFIQNPKDRRVWL</sequence>
<dbReference type="Proteomes" id="UP000241614">
    <property type="component" value="Unassembled WGS sequence"/>
</dbReference>
<dbReference type="RefSeq" id="WP_049008606.1">
    <property type="nucleotide sequence ID" value="NZ_JUZJ01000051.1"/>
</dbReference>
<reference evidence="2 4" key="2">
    <citation type="submission" date="2018-06" db="EMBL/GenBank/DDBJ databases">
        <title>Carbapenemase-producing Enterobacteriaceae present in wastewater treatment plant effluent and nearby surface waters in the US.</title>
        <authorList>
            <person name="Mathys D.A."/>
            <person name="Mollenkopf D.F."/>
            <person name="Feicht S.M."/>
            <person name="Adams R.J."/>
            <person name="Albers A.L."/>
            <person name="Grooters S.V."/>
            <person name="Stuever D.M."/>
            <person name="Daniels J.B."/>
            <person name="Wittum T.E."/>
        </authorList>
    </citation>
    <scope>NUCLEOTIDE SEQUENCE [LARGE SCALE GENOMIC DNA]</scope>
    <source>
        <strain evidence="2 4">GEO_4_Eff_A</strain>
    </source>
</reference>
<comment type="caution">
    <text evidence="1">The sequence shown here is derived from an EMBL/GenBank/DDBJ whole genome shotgun (WGS) entry which is preliminary data.</text>
</comment>
<reference evidence="1 3" key="1">
    <citation type="submission" date="2018-04" db="EMBL/GenBank/DDBJ databases">
        <title>Genome sequencing reveals highly heavy metal resistance and biotechnology application of the novel Enterobacter cloacae amazonensis isolated from wastewater river in Manaus - Amazonas.</title>
        <authorList>
            <person name="Astolfi M.C.T."/>
            <person name="Carvalho E.B.D.S."/>
            <person name="Lacerda L.B."/>
            <person name="Pinto M.V."/>
            <person name="Nogueira V.B."/>
            <person name="Barros A.M."/>
            <person name="Astolfi-Filho S."/>
        </authorList>
    </citation>
    <scope>NUCLEOTIDE SEQUENCE [LARGE SCALE GENOMIC DNA]</scope>
    <source>
        <strain evidence="1">Amazonensis</strain>
        <strain evidence="3">amazonensis</strain>
    </source>
</reference>
<gene>
    <name evidence="1" type="ORF">DA103_05680</name>
    <name evidence="2" type="ORF">DM877_01100</name>
</gene>
<evidence type="ECO:0000313" key="4">
    <source>
        <dbReference type="Proteomes" id="UP000290875"/>
    </source>
</evidence>